<sequence>MVSLWARKVCSPTSFLLEACLTNIFLGYATPITIQYHHVFAIDKGQCANFERPTPDDIAVAFTSLTLRSLGPTRLLSRVLSQKVCWIDLSSPQRRAHLAFSSSLSLPDNFLSRSSAN</sequence>
<name>A0A0D0BHH9_9AGAR</name>
<dbReference type="HOGENOM" id="CLU_2085103_0_0_1"/>
<protein>
    <submittedName>
        <fullName evidence="1">Uncharacterized protein</fullName>
    </submittedName>
</protein>
<accession>A0A0D0BHH9</accession>
<dbReference type="EMBL" id="KN834818">
    <property type="protein sequence ID" value="KIK54236.1"/>
    <property type="molecule type" value="Genomic_DNA"/>
</dbReference>
<dbReference type="AlphaFoldDB" id="A0A0D0BHH9"/>
<keyword evidence="2" id="KW-1185">Reference proteome</keyword>
<dbReference type="Proteomes" id="UP000053593">
    <property type="component" value="Unassembled WGS sequence"/>
</dbReference>
<evidence type="ECO:0000313" key="1">
    <source>
        <dbReference type="EMBL" id="KIK54236.1"/>
    </source>
</evidence>
<gene>
    <name evidence="1" type="ORF">GYMLUDRAFT_249694</name>
</gene>
<proteinExistence type="predicted"/>
<reference evidence="1 2" key="1">
    <citation type="submission" date="2014-04" db="EMBL/GenBank/DDBJ databases">
        <title>Evolutionary Origins and Diversification of the Mycorrhizal Mutualists.</title>
        <authorList>
            <consortium name="DOE Joint Genome Institute"/>
            <consortium name="Mycorrhizal Genomics Consortium"/>
            <person name="Kohler A."/>
            <person name="Kuo A."/>
            <person name="Nagy L.G."/>
            <person name="Floudas D."/>
            <person name="Copeland A."/>
            <person name="Barry K.W."/>
            <person name="Cichocki N."/>
            <person name="Veneault-Fourrey C."/>
            <person name="LaButti K."/>
            <person name="Lindquist E.A."/>
            <person name="Lipzen A."/>
            <person name="Lundell T."/>
            <person name="Morin E."/>
            <person name="Murat C."/>
            <person name="Riley R."/>
            <person name="Ohm R."/>
            <person name="Sun H."/>
            <person name="Tunlid A."/>
            <person name="Henrissat B."/>
            <person name="Grigoriev I.V."/>
            <person name="Hibbett D.S."/>
            <person name="Martin F."/>
        </authorList>
    </citation>
    <scope>NUCLEOTIDE SEQUENCE [LARGE SCALE GENOMIC DNA]</scope>
    <source>
        <strain evidence="1 2">FD-317 M1</strain>
    </source>
</reference>
<evidence type="ECO:0000313" key="2">
    <source>
        <dbReference type="Proteomes" id="UP000053593"/>
    </source>
</evidence>
<organism evidence="1 2">
    <name type="scientific">Collybiopsis luxurians FD-317 M1</name>
    <dbReference type="NCBI Taxonomy" id="944289"/>
    <lineage>
        <taxon>Eukaryota</taxon>
        <taxon>Fungi</taxon>
        <taxon>Dikarya</taxon>
        <taxon>Basidiomycota</taxon>
        <taxon>Agaricomycotina</taxon>
        <taxon>Agaricomycetes</taxon>
        <taxon>Agaricomycetidae</taxon>
        <taxon>Agaricales</taxon>
        <taxon>Marasmiineae</taxon>
        <taxon>Omphalotaceae</taxon>
        <taxon>Collybiopsis</taxon>
        <taxon>Collybiopsis luxurians</taxon>
    </lineage>
</organism>